<dbReference type="PANTHER" id="PTHR10039">
    <property type="entry name" value="AMELOGENIN"/>
    <property type="match status" value="1"/>
</dbReference>
<protein>
    <recommendedName>
        <fullName evidence="2">NACHT domain-containing protein</fullName>
    </recommendedName>
</protein>
<dbReference type="InterPro" id="IPR027417">
    <property type="entry name" value="P-loop_NTPase"/>
</dbReference>
<dbReference type="PROSITE" id="PS50837">
    <property type="entry name" value="NACHT"/>
    <property type="match status" value="1"/>
</dbReference>
<dbReference type="Pfam" id="PF25521">
    <property type="entry name" value="WHD_TANC1"/>
    <property type="match status" value="1"/>
</dbReference>
<dbReference type="InterPro" id="IPR001680">
    <property type="entry name" value="WD40_rpt"/>
</dbReference>
<sequence>MATVTPSPLASSVEKTNGAKLSRLLIDGGTTLLRKIFDGHHPPANLIIDLNANYSILNNLLSRRVLNGHQWDKLFPPGGVAADSKTFDITLLFLLLTNICGLTPPPSGWHTEPLPSDTSHEANLARVKIYRNIVYGHVTTTGVDTPTFSALWTEISGVLVSLGLGRAEVDRLKAEKGGEQDYIDVLIDWADSEEDIKSQLKNIHQSQNQTLQATQVYTKTTVKDMHQTQAKTQKTVEDIHQTQASTQKTVEDIQQTQASTQKTVEDIQQTQASTQKIVEDIQQTQASTQKTVEDIHQTQASTQKTVEDIQQTQACTQKTVEDIQQTQAKTQKRLEDMHQTHTRTHQSVKEEIKEAVYSLKEGKDKDSSDEVLRNLTNSEFSGDIEYYVQRFQEGTREWVFDGVLNWLDDRSSQTRVMVISANAGMGKSVIAAVMCKRMQEAGRLSGSHFCQYNNVRYCKPRLMIQSLACHLSNALLEYKRALVEQLSRNLGTDLNNMGVEELFALLFKEPLSAVGDPGRNMLMVIDGLDESEYKGRNELLDVIANQFCKLPIWIRFLVTTRPALNITDKLKHLKPLELKYNDGKNVEDVRMYFHKRLEHVVKIGNLGEYVNKLVLRSEGLMLYAHFLVLLITENPSIFHEGDLDDSLPLGISSFYRSYFKRLECELCEDLHIKEEHFVNLLSAVAASREPLPVGFVCKVLVPGTDAPLARRKVVRSLSSVSALLPTRDDCLHVIHKSVKDWLTDVSCYGEHEFIVDENEGHRILAALCTDELENMKRKGVHNLQFSATERYALYHGAHHMLHEGDKREPHKLNELTKAYIVDLEIVYAKTCVNSTIAAEDLVWLKRQESFKLLSKDNQSFLDTLLFLLRRNHHLLTHTPRSSLQTILNQGGKALGVEASNLLQNKYPQIPYMEVVHKEMQRAQVVALFKCSSTVLCLEVSPQLDYMVCECDDGMLQLWSLYTGSLVWTRPVLVQKSFKRIGRSIVYRNLPSVGVLSLFRSVVFHPTKECILPGILSQAYSMDGDLKPLFLGSNCRFSVCSMSGDKTKILTNCLESSKCLVLWSLESGLEVDQILVNEDILSFAWSGDGRLLVISHSSGVISLYDVMCNFRKLTQMATPEVCGMVKFALDHRFIFCCAVEDLFQHSFFCLKIVKEANNTFSLTIVSDDSETFESFNDCGFLFGDLITTKGRPFRLTFGLDKQRQLRSFWNAIEMVDTKYVNRNDQGVATSTTGIAISLDGQIVFVSSMTSVTAYDVSSGKLKAEIKCGRSLYRPLCPVSGGVLILTSKSTVELWCGNLAKRIKRWTNLPGVKQLIPISKERVAVIAEVDVKVLDTSSGKVVSTIPVLQGRVLTCNSKCELLIKRTFEAYQFLRSGPWCLQLLDGETVVWRKKDIERFPEYNDKGVAFSPMEQFLVVGTTDGILVLDPETGSTLRTLGLSFSLLRHCTFISDDTCVISGGDLTVRLLNVKSGEFLTEIDVESRVNCLAACPFNRVLVIGLRYSTPNFKVIRVHLPRGEGDGNMER</sequence>
<dbReference type="PANTHER" id="PTHR10039:SF17">
    <property type="entry name" value="FUNGAL STAND N-TERMINAL GOODBYE DOMAIN-CONTAINING PROTEIN-RELATED"/>
    <property type="match status" value="1"/>
</dbReference>
<feature type="domain" description="NACHT" evidence="2">
    <location>
        <begin position="415"/>
        <end position="562"/>
    </location>
</feature>
<dbReference type="InterPro" id="IPR007111">
    <property type="entry name" value="NACHT_NTPase"/>
</dbReference>
<reference evidence="3 4" key="1">
    <citation type="submission" date="2022-05" db="EMBL/GenBank/DDBJ databases">
        <authorList>
            <consortium name="Genoscope - CEA"/>
            <person name="William W."/>
        </authorList>
    </citation>
    <scope>NUCLEOTIDE SEQUENCE [LARGE SCALE GENOMIC DNA]</scope>
</reference>
<dbReference type="SUPFAM" id="SSF52540">
    <property type="entry name" value="P-loop containing nucleoside triphosphate hydrolases"/>
    <property type="match status" value="1"/>
</dbReference>
<dbReference type="Pfam" id="PF18738">
    <property type="entry name" value="HEPN_DZIP3"/>
    <property type="match status" value="1"/>
</dbReference>
<dbReference type="InterPro" id="IPR058056">
    <property type="entry name" value="WH_TANC1/2"/>
</dbReference>
<evidence type="ECO:0000313" key="3">
    <source>
        <dbReference type="EMBL" id="CAH3188940.1"/>
    </source>
</evidence>
<evidence type="ECO:0000313" key="4">
    <source>
        <dbReference type="Proteomes" id="UP001159405"/>
    </source>
</evidence>
<organism evidence="3 4">
    <name type="scientific">Porites lobata</name>
    <dbReference type="NCBI Taxonomy" id="104759"/>
    <lineage>
        <taxon>Eukaryota</taxon>
        <taxon>Metazoa</taxon>
        <taxon>Cnidaria</taxon>
        <taxon>Anthozoa</taxon>
        <taxon>Hexacorallia</taxon>
        <taxon>Scleractinia</taxon>
        <taxon>Fungiina</taxon>
        <taxon>Poritidae</taxon>
        <taxon>Porites</taxon>
    </lineage>
</organism>
<dbReference type="EMBL" id="CALNXK010000666">
    <property type="protein sequence ID" value="CAH3188940.1"/>
    <property type="molecule type" value="Genomic_DNA"/>
</dbReference>
<accession>A0ABN8SFI0</accession>
<evidence type="ECO:0000259" key="2">
    <source>
        <dbReference type="PROSITE" id="PS50837"/>
    </source>
</evidence>
<evidence type="ECO:0000256" key="1">
    <source>
        <dbReference type="ARBA" id="ARBA00022737"/>
    </source>
</evidence>
<dbReference type="InterPro" id="IPR041249">
    <property type="entry name" value="HEPN_DZIP3"/>
</dbReference>
<dbReference type="SUPFAM" id="SSF50978">
    <property type="entry name" value="WD40 repeat-like"/>
    <property type="match status" value="1"/>
</dbReference>
<name>A0ABN8SFI0_9CNID</name>
<keyword evidence="4" id="KW-1185">Reference proteome</keyword>
<dbReference type="Pfam" id="PF24883">
    <property type="entry name" value="NPHP3_N"/>
    <property type="match status" value="1"/>
</dbReference>
<dbReference type="InterPro" id="IPR056884">
    <property type="entry name" value="NPHP3-like_N"/>
</dbReference>
<dbReference type="SMART" id="SM00320">
    <property type="entry name" value="WD40"/>
    <property type="match status" value="4"/>
</dbReference>
<comment type="caution">
    <text evidence="3">The sequence shown here is derived from an EMBL/GenBank/DDBJ whole genome shotgun (WGS) entry which is preliminary data.</text>
</comment>
<dbReference type="InterPro" id="IPR015943">
    <property type="entry name" value="WD40/YVTN_repeat-like_dom_sf"/>
</dbReference>
<keyword evidence="1" id="KW-0677">Repeat</keyword>
<dbReference type="Gene3D" id="3.40.50.300">
    <property type="entry name" value="P-loop containing nucleotide triphosphate hydrolases"/>
    <property type="match status" value="1"/>
</dbReference>
<dbReference type="InterPro" id="IPR036322">
    <property type="entry name" value="WD40_repeat_dom_sf"/>
</dbReference>
<dbReference type="Gene3D" id="2.130.10.10">
    <property type="entry name" value="YVTN repeat-like/Quinoprotein amine dehydrogenase"/>
    <property type="match status" value="3"/>
</dbReference>
<gene>
    <name evidence="3" type="ORF">PLOB_00041842</name>
</gene>
<proteinExistence type="predicted"/>
<dbReference type="Proteomes" id="UP001159405">
    <property type="component" value="Unassembled WGS sequence"/>
</dbReference>